<dbReference type="Gene3D" id="3.40.50.720">
    <property type="entry name" value="NAD(P)-binding Rossmann-like Domain"/>
    <property type="match status" value="1"/>
</dbReference>
<evidence type="ECO:0000256" key="8">
    <source>
        <dbReference type="HAMAP-Rule" id="MF_00087"/>
    </source>
</evidence>
<dbReference type="Pfam" id="PF05201">
    <property type="entry name" value="GlutR_N"/>
    <property type="match status" value="1"/>
</dbReference>
<feature type="domain" description="Quinate/shikimate 5-dehydrogenase/glutamyl-tRNA reductase" evidence="11">
    <location>
        <begin position="179"/>
        <end position="304"/>
    </location>
</feature>
<feature type="domain" description="Tetrapyrrole biosynthesis glutamyl-tRNA reductase dimerisation" evidence="10">
    <location>
        <begin position="320"/>
        <end position="413"/>
    </location>
</feature>
<evidence type="ECO:0000256" key="6">
    <source>
        <dbReference type="ARBA" id="ARBA00023244"/>
    </source>
</evidence>
<dbReference type="EC" id="1.2.1.70" evidence="3 8"/>
<feature type="site" description="Important for activity" evidence="8">
    <location>
        <position position="98"/>
    </location>
</feature>
<sequence>MITVVGINYKTASVEIREAFSFTPAEVADFLRKLQAKKLIQGGFLLSTCNRMEIVCIPSEVGDNAIHKIISEVLEYKQQPPEMSRYFFYLVEERAMLHVFSMASGLKSMVRGETQILGQLKDAVSISRSGNLLPSVLLRLVDKTLEVAKRIRSTYTISHAQSSAGAAAVNMINGKYGSDITVGKTLVLGAGQMADTVVKALKLLGVNDIRIYNRTIERASRFANKHHIDHYYHSDQLSSALQEVKWLWVATAASSPIVDAALLKETHAEEEPIVIFDLAVPRNVEIDVLGLPNVRLYGIDDLREGSPEEVDERFPSNVAVKELLTEAVEEFKLWRDGLALRDVYGQIRSEIEIYLEGELKYLANIDSPEVRSLIEKHLTHLSTTISSSIISKVRRISEETEDTRYAEALLKILQTP</sequence>
<feature type="binding site" evidence="8">
    <location>
        <position position="119"/>
    </location>
    <ligand>
        <name>substrate</name>
    </ligand>
</feature>
<dbReference type="NCBIfam" id="TIGR01035">
    <property type="entry name" value="hemA"/>
    <property type="match status" value="1"/>
</dbReference>
<dbReference type="Pfam" id="PF01488">
    <property type="entry name" value="Shikimate_DH"/>
    <property type="match status" value="1"/>
</dbReference>
<evidence type="ECO:0000256" key="9">
    <source>
        <dbReference type="RuleBase" id="RU000584"/>
    </source>
</evidence>
<proteinExistence type="inferred from homology"/>
<dbReference type="PANTHER" id="PTHR43013:SF1">
    <property type="entry name" value="GLUTAMYL-TRNA REDUCTASE"/>
    <property type="match status" value="1"/>
</dbReference>
<dbReference type="InterPro" id="IPR015896">
    <property type="entry name" value="4pyrrol_synth_GluRdtase_dimer"/>
</dbReference>
<dbReference type="InterPro" id="IPR000343">
    <property type="entry name" value="4pyrrol_synth_GluRdtase"/>
</dbReference>
<evidence type="ECO:0000313" key="14">
    <source>
        <dbReference type="Proteomes" id="UP000030101"/>
    </source>
</evidence>
<organism evidence="13 14">
    <name type="scientific">Porphyromonas canoris</name>
    <dbReference type="NCBI Taxonomy" id="36875"/>
    <lineage>
        <taxon>Bacteria</taxon>
        <taxon>Pseudomonadati</taxon>
        <taxon>Bacteroidota</taxon>
        <taxon>Bacteroidia</taxon>
        <taxon>Bacteroidales</taxon>
        <taxon>Porphyromonadaceae</taxon>
        <taxon>Porphyromonas</taxon>
    </lineage>
</organism>
<name>A0ABR4XKX0_9PORP</name>
<comment type="subunit">
    <text evidence="8">Homodimer.</text>
</comment>
<dbReference type="PANTHER" id="PTHR43013">
    <property type="entry name" value="GLUTAMYL-TRNA REDUCTASE"/>
    <property type="match status" value="1"/>
</dbReference>
<feature type="binding site" evidence="8">
    <location>
        <begin position="113"/>
        <end position="115"/>
    </location>
    <ligand>
        <name>substrate</name>
    </ligand>
</feature>
<evidence type="ECO:0000259" key="11">
    <source>
        <dbReference type="Pfam" id="PF01488"/>
    </source>
</evidence>
<evidence type="ECO:0000256" key="1">
    <source>
        <dbReference type="ARBA" id="ARBA00005059"/>
    </source>
</evidence>
<dbReference type="PIRSF" id="PIRSF000445">
    <property type="entry name" value="4pyrrol_synth_GluRdtase"/>
    <property type="match status" value="1"/>
</dbReference>
<feature type="domain" description="Glutamyl-tRNA reductase N-terminal" evidence="12">
    <location>
        <begin position="5"/>
        <end position="153"/>
    </location>
</feature>
<dbReference type="InterPro" id="IPR006151">
    <property type="entry name" value="Shikm_DH/Glu-tRNA_Rdtase"/>
</dbReference>
<dbReference type="InterPro" id="IPR036291">
    <property type="entry name" value="NAD(P)-bd_dom_sf"/>
</dbReference>
<dbReference type="Gene3D" id="3.30.460.30">
    <property type="entry name" value="Glutamyl-tRNA reductase, N-terminal domain"/>
    <property type="match status" value="1"/>
</dbReference>
<evidence type="ECO:0000256" key="7">
    <source>
        <dbReference type="ARBA" id="ARBA00047464"/>
    </source>
</evidence>
<feature type="binding site" evidence="8">
    <location>
        <begin position="48"/>
        <end position="51"/>
    </location>
    <ligand>
        <name>substrate</name>
    </ligand>
</feature>
<feature type="binding site" evidence="8">
    <location>
        <begin position="189"/>
        <end position="194"/>
    </location>
    <ligand>
        <name>NADP(+)</name>
        <dbReference type="ChEBI" id="CHEBI:58349"/>
    </ligand>
</feature>
<dbReference type="InterPro" id="IPR015895">
    <property type="entry name" value="4pyrrol_synth_GluRdtase_N"/>
</dbReference>
<comment type="function">
    <text evidence="8">Catalyzes the NADPH-dependent reduction of glutamyl-tRNA(Glu) to glutamate 1-semialdehyde (GSA).</text>
</comment>
<evidence type="ECO:0000256" key="3">
    <source>
        <dbReference type="ARBA" id="ARBA00012970"/>
    </source>
</evidence>
<evidence type="ECO:0000313" key="13">
    <source>
        <dbReference type="EMBL" id="KGN92085.1"/>
    </source>
</evidence>
<feature type="active site" description="Nucleophile" evidence="8">
    <location>
        <position position="49"/>
    </location>
</feature>
<accession>A0ABR4XKX0</accession>
<reference evidence="13 14" key="1">
    <citation type="submission" date="2014-08" db="EMBL/GenBank/DDBJ databases">
        <title>Porphyromonas canoris strain:OH2762 Genome sequencing.</title>
        <authorList>
            <person name="Wallis C."/>
            <person name="Deusch O."/>
            <person name="O'Flynn C."/>
            <person name="Davis I."/>
            <person name="Jospin G."/>
            <person name="Darling A.E."/>
            <person name="Coil D.A."/>
            <person name="Alexiev A."/>
            <person name="Horsfall A."/>
            <person name="Kirkwood N."/>
            <person name="Harris S."/>
            <person name="Eisen J.A."/>
        </authorList>
    </citation>
    <scope>NUCLEOTIDE SEQUENCE [LARGE SCALE GENOMIC DNA]</scope>
    <source>
        <strain evidence="14">COT-108 OH2762</strain>
    </source>
</reference>
<dbReference type="EMBL" id="JQZV01000013">
    <property type="protein sequence ID" value="KGN92085.1"/>
    <property type="molecule type" value="Genomic_DNA"/>
</dbReference>
<evidence type="ECO:0000259" key="12">
    <source>
        <dbReference type="Pfam" id="PF05201"/>
    </source>
</evidence>
<dbReference type="SUPFAM" id="SSF69742">
    <property type="entry name" value="Glutamyl tRNA-reductase catalytic, N-terminal domain"/>
    <property type="match status" value="1"/>
</dbReference>
<comment type="caution">
    <text evidence="13">The sequence shown here is derived from an EMBL/GenBank/DDBJ whole genome shotgun (WGS) entry which is preliminary data.</text>
</comment>
<dbReference type="RefSeq" id="WP_036791997.1">
    <property type="nucleotide sequence ID" value="NZ_JQZV01000013.1"/>
</dbReference>
<evidence type="ECO:0000256" key="2">
    <source>
        <dbReference type="ARBA" id="ARBA00005916"/>
    </source>
</evidence>
<dbReference type="Proteomes" id="UP000030101">
    <property type="component" value="Unassembled WGS sequence"/>
</dbReference>
<comment type="miscellaneous">
    <text evidence="8">During catalysis, the active site Cys acts as a nucleophile attacking the alpha-carbonyl group of tRNA-bound glutamate with the formation of a thioester intermediate between enzyme and glutamate, and the concomitant release of tRNA(Glu). The thioester intermediate is finally reduced by direct hydride transfer from NADPH, to form the product GSA.</text>
</comment>
<evidence type="ECO:0000256" key="5">
    <source>
        <dbReference type="ARBA" id="ARBA00023002"/>
    </source>
</evidence>
<protein>
    <recommendedName>
        <fullName evidence="3 8">Glutamyl-tRNA reductase</fullName>
        <shortName evidence="8">GluTR</shortName>
        <ecNumber evidence="3 8">1.2.1.70</ecNumber>
    </recommendedName>
</protein>
<comment type="domain">
    <text evidence="8">Possesses an unusual extended V-shaped dimeric structure with each monomer consisting of three distinct domains arranged along a curved 'spinal' alpha-helix. The N-terminal catalytic domain specifically recognizes the glutamate moiety of the substrate. The second domain is the NADPH-binding domain, and the third C-terminal domain is responsible for dimerization.</text>
</comment>
<keyword evidence="4 8" id="KW-0521">NADP</keyword>
<keyword evidence="6 8" id="KW-0627">Porphyrin biosynthesis</keyword>
<feature type="binding site" evidence="8">
    <location>
        <position position="108"/>
    </location>
    <ligand>
        <name>substrate</name>
    </ligand>
</feature>
<gene>
    <name evidence="8" type="primary">hemA</name>
    <name evidence="13" type="ORF">HQ43_08575</name>
</gene>
<comment type="similarity">
    <text evidence="2 8 9">Belongs to the glutamyl-tRNA reductase family.</text>
</comment>
<dbReference type="HAMAP" id="MF_00087">
    <property type="entry name" value="Glu_tRNA_reductase"/>
    <property type="match status" value="1"/>
</dbReference>
<dbReference type="InterPro" id="IPR036343">
    <property type="entry name" value="GluRdtase_N_sf"/>
</dbReference>
<evidence type="ECO:0000256" key="4">
    <source>
        <dbReference type="ARBA" id="ARBA00022857"/>
    </source>
</evidence>
<dbReference type="SUPFAM" id="SSF51735">
    <property type="entry name" value="NAD(P)-binding Rossmann-fold domains"/>
    <property type="match status" value="1"/>
</dbReference>
<evidence type="ECO:0000259" key="10">
    <source>
        <dbReference type="Pfam" id="PF00745"/>
    </source>
</evidence>
<comment type="catalytic activity">
    <reaction evidence="7 8 9">
        <text>(S)-4-amino-5-oxopentanoate + tRNA(Glu) + NADP(+) = L-glutamyl-tRNA(Glu) + NADPH + H(+)</text>
        <dbReference type="Rhea" id="RHEA:12344"/>
        <dbReference type="Rhea" id="RHEA-COMP:9663"/>
        <dbReference type="Rhea" id="RHEA-COMP:9680"/>
        <dbReference type="ChEBI" id="CHEBI:15378"/>
        <dbReference type="ChEBI" id="CHEBI:57501"/>
        <dbReference type="ChEBI" id="CHEBI:57783"/>
        <dbReference type="ChEBI" id="CHEBI:58349"/>
        <dbReference type="ChEBI" id="CHEBI:78442"/>
        <dbReference type="ChEBI" id="CHEBI:78520"/>
        <dbReference type="EC" id="1.2.1.70"/>
    </reaction>
</comment>
<keyword evidence="14" id="KW-1185">Reference proteome</keyword>
<dbReference type="Pfam" id="PF00745">
    <property type="entry name" value="GlutR_dimer"/>
    <property type="match status" value="1"/>
</dbReference>
<comment type="pathway">
    <text evidence="1 8 9">Porphyrin-containing compound metabolism; protoporphyrin-IX biosynthesis; 5-aminolevulinate from L-glutamyl-tRNA(Glu): step 1/2.</text>
</comment>
<keyword evidence="5 8" id="KW-0560">Oxidoreductase</keyword>